<evidence type="ECO:0008006" key="3">
    <source>
        <dbReference type="Google" id="ProtNLM"/>
    </source>
</evidence>
<protein>
    <recommendedName>
        <fullName evidence="3">DUF4280 domain-containing protein</fullName>
    </recommendedName>
</protein>
<name>A0A1D7QI61_9SPHI</name>
<accession>A0A1D7QI61</accession>
<evidence type="ECO:0000313" key="1">
    <source>
        <dbReference type="EMBL" id="AOM78347.1"/>
    </source>
</evidence>
<organism evidence="1 2">
    <name type="scientific">Pedobacter steynii</name>
    <dbReference type="NCBI Taxonomy" id="430522"/>
    <lineage>
        <taxon>Bacteria</taxon>
        <taxon>Pseudomonadati</taxon>
        <taxon>Bacteroidota</taxon>
        <taxon>Sphingobacteriia</taxon>
        <taxon>Sphingobacteriales</taxon>
        <taxon>Sphingobacteriaceae</taxon>
        <taxon>Pedobacter</taxon>
    </lineage>
</organism>
<dbReference type="Pfam" id="PF14107">
    <property type="entry name" value="DUF4280"/>
    <property type="match status" value="1"/>
</dbReference>
<dbReference type="KEGG" id="psty:BFS30_14875"/>
<evidence type="ECO:0000313" key="2">
    <source>
        <dbReference type="Proteomes" id="UP000094313"/>
    </source>
</evidence>
<reference evidence="1 2" key="1">
    <citation type="submission" date="2016-08" db="EMBL/GenBank/DDBJ databases">
        <authorList>
            <person name="Seilhamer J.J."/>
        </authorList>
    </citation>
    <scope>NUCLEOTIDE SEQUENCE [LARGE SCALE GENOMIC DNA]</scope>
    <source>
        <strain evidence="1 2">DX4</strain>
    </source>
</reference>
<proteinExistence type="predicted"/>
<keyword evidence="2" id="KW-1185">Reference proteome</keyword>
<dbReference type="RefSeq" id="WP_069380012.1">
    <property type="nucleotide sequence ID" value="NZ_CP017141.1"/>
</dbReference>
<dbReference type="AlphaFoldDB" id="A0A1D7QI61"/>
<sequence length="170" mass="18355">MEETEYTTSKAEKSGFLVCQGAQCMCKFGSNPAELLVLTQTKHYVNDSAGSQKLIASHLDIGVPYKPPFFGSCKKMLNKPCNPVITEWKEYYEDVELSHGGMPLLDKSTCTCAIGTPDCINIIQHGQKGSASGANAAKAEETVHSQINPLVNPKAIDDKDPFAGVNLMGE</sequence>
<gene>
    <name evidence="1" type="ORF">BFS30_14875</name>
</gene>
<dbReference type="Proteomes" id="UP000094313">
    <property type="component" value="Chromosome"/>
</dbReference>
<dbReference type="InterPro" id="IPR025460">
    <property type="entry name" value="DUF4280"/>
</dbReference>
<dbReference type="OrthoDB" id="882303at2"/>
<dbReference type="EMBL" id="CP017141">
    <property type="protein sequence ID" value="AOM78347.1"/>
    <property type="molecule type" value="Genomic_DNA"/>
</dbReference>